<organism evidence="2 3">
    <name type="scientific">Natrinema versiforme</name>
    <dbReference type="NCBI Taxonomy" id="88724"/>
    <lineage>
        <taxon>Archaea</taxon>
        <taxon>Methanobacteriati</taxon>
        <taxon>Methanobacteriota</taxon>
        <taxon>Stenosarchaea group</taxon>
        <taxon>Halobacteria</taxon>
        <taxon>Halobacteriales</taxon>
        <taxon>Natrialbaceae</taxon>
        <taxon>Natrinema</taxon>
    </lineage>
</organism>
<reference evidence="3" key="1">
    <citation type="submission" date="2019-05" db="EMBL/GenBank/DDBJ databases">
        <title>Genome sequence and methylation pattern of the halophilic Archaeon Natrinema versiforme BOL5-4.</title>
        <authorList>
            <person name="DasSarma P."/>
            <person name="Anton B.P."/>
            <person name="DasSarma S.L."/>
            <person name="Martinez F.L."/>
            <person name="Guzman D."/>
            <person name="Roberts R.J."/>
            <person name="DasSarma S."/>
        </authorList>
    </citation>
    <scope>NUCLEOTIDE SEQUENCE [LARGE SCALE GENOMIC DNA]</scope>
    <source>
        <strain evidence="3">BOL5-4</strain>
        <plasmid evidence="3">pnve500</plasmid>
    </source>
</reference>
<evidence type="ECO:0000313" key="3">
    <source>
        <dbReference type="Proteomes" id="UP000302218"/>
    </source>
</evidence>
<dbReference type="KEGG" id="nvr:FEJ81_20955"/>
<dbReference type="EMBL" id="CP040331">
    <property type="protein sequence ID" value="QCS44747.1"/>
    <property type="molecule type" value="Genomic_DNA"/>
</dbReference>
<proteinExistence type="predicted"/>
<geneLocation type="plasmid" evidence="3">
    <name>pnve500</name>
</geneLocation>
<protein>
    <submittedName>
        <fullName evidence="2">Uncharacterized protein</fullName>
    </submittedName>
</protein>
<dbReference type="GeneID" id="40267799"/>
<dbReference type="RefSeq" id="WP_138247145.1">
    <property type="nucleotide sequence ID" value="NZ_CP040331.1"/>
</dbReference>
<sequence length="62" mass="7396">MVYLEAVDRSRFRPEWDNKQDPATHVDWFQHNRFEGYVVKPEGEEPMDRPDGAVKNHRVLEA</sequence>
<dbReference type="AlphaFoldDB" id="A0A4P8WMC9"/>
<keyword evidence="2" id="KW-0614">Plasmid</keyword>
<evidence type="ECO:0000256" key="1">
    <source>
        <dbReference type="SAM" id="MobiDB-lite"/>
    </source>
</evidence>
<feature type="region of interest" description="Disordered" evidence="1">
    <location>
        <begin position="41"/>
        <end position="62"/>
    </location>
</feature>
<accession>A0A4P8WMC9</accession>
<name>A0A4P8WMC9_9EURY</name>
<gene>
    <name evidence="2" type="ORF">FEJ81_20955</name>
</gene>
<evidence type="ECO:0000313" key="2">
    <source>
        <dbReference type="EMBL" id="QCS44747.1"/>
    </source>
</evidence>
<dbReference type="Proteomes" id="UP000302218">
    <property type="component" value="Plasmid pNVE500"/>
</dbReference>